<evidence type="ECO:0000313" key="4">
    <source>
        <dbReference type="Proteomes" id="UP000293637"/>
    </source>
</evidence>
<dbReference type="Proteomes" id="UP000293637">
    <property type="component" value="Unassembled WGS sequence"/>
</dbReference>
<dbReference type="Pfam" id="PF02481">
    <property type="entry name" value="DNA_processg_A"/>
    <property type="match status" value="1"/>
</dbReference>
<dbReference type="NCBIfam" id="TIGR00732">
    <property type="entry name" value="dprA"/>
    <property type="match status" value="1"/>
</dbReference>
<evidence type="ECO:0000259" key="2">
    <source>
        <dbReference type="Pfam" id="PF02481"/>
    </source>
</evidence>
<organism evidence="3 4">
    <name type="scientific">Staphylococcus lugdunensis</name>
    <dbReference type="NCBI Taxonomy" id="28035"/>
    <lineage>
        <taxon>Bacteria</taxon>
        <taxon>Bacillati</taxon>
        <taxon>Bacillota</taxon>
        <taxon>Bacilli</taxon>
        <taxon>Bacillales</taxon>
        <taxon>Staphylococcaceae</taxon>
        <taxon>Staphylococcus</taxon>
    </lineage>
</organism>
<evidence type="ECO:0000256" key="1">
    <source>
        <dbReference type="ARBA" id="ARBA00006525"/>
    </source>
</evidence>
<accession>A0A292DK35</accession>
<dbReference type="RefSeq" id="WP_051002514.1">
    <property type="nucleotide sequence ID" value="NZ_CAXOQZ010000020.1"/>
</dbReference>
<protein>
    <submittedName>
        <fullName evidence="3">DNA-protecting protein DprA</fullName>
    </submittedName>
</protein>
<dbReference type="AlphaFoldDB" id="A0A292DK35"/>
<dbReference type="SUPFAM" id="SSF102405">
    <property type="entry name" value="MCP/YpsA-like"/>
    <property type="match status" value="1"/>
</dbReference>
<dbReference type="PANTHER" id="PTHR43022:SF1">
    <property type="entry name" value="PROTEIN SMF"/>
    <property type="match status" value="1"/>
</dbReference>
<reference evidence="3 4" key="1">
    <citation type="journal article" date="2019" name="Sci. Transl. Med.">
        <title>Quorum sensing between bacterial species on the skin protects against epidermal injury in atopic dermatitis.</title>
        <authorList>
            <person name="Williams M.R."/>
        </authorList>
    </citation>
    <scope>NUCLEOTIDE SEQUENCE [LARGE SCALE GENOMIC DNA]</scope>
    <source>
        <strain evidence="3 4">E7</strain>
    </source>
</reference>
<dbReference type="Gene3D" id="3.40.50.450">
    <property type="match status" value="1"/>
</dbReference>
<name>A0A292DK35_STALU</name>
<comment type="similarity">
    <text evidence="1">Belongs to the DprA/Smf family.</text>
</comment>
<dbReference type="PANTHER" id="PTHR43022">
    <property type="entry name" value="PROTEIN SMF"/>
    <property type="match status" value="1"/>
</dbReference>
<dbReference type="GeneID" id="58089934"/>
<dbReference type="InterPro" id="IPR057666">
    <property type="entry name" value="DrpA_SLOG"/>
</dbReference>
<gene>
    <name evidence="3" type="primary">dprA</name>
    <name evidence="3" type="ORF">EQ812_07010</name>
</gene>
<dbReference type="InterPro" id="IPR003488">
    <property type="entry name" value="DprA"/>
</dbReference>
<proteinExistence type="inferred from homology"/>
<dbReference type="EMBL" id="SCHB01000004">
    <property type="protein sequence ID" value="TBW72025.1"/>
    <property type="molecule type" value="Genomic_DNA"/>
</dbReference>
<dbReference type="GO" id="GO:0009294">
    <property type="term" value="P:DNA-mediated transformation"/>
    <property type="evidence" value="ECO:0007669"/>
    <property type="project" value="InterPro"/>
</dbReference>
<comment type="caution">
    <text evidence="3">The sequence shown here is derived from an EMBL/GenBank/DDBJ whole genome shotgun (WGS) entry which is preliminary data.</text>
</comment>
<evidence type="ECO:0000313" key="3">
    <source>
        <dbReference type="EMBL" id="TBW72025.1"/>
    </source>
</evidence>
<sequence>MSKKGSGLVDDIVLLKLRYSGIQAPQFQRLIHAYPNFLSFSEDDLLNLLSKTEIKKWFGDIAAQYKRISEDYILTSLYDASVKFITINSQCYSTLLKEIYDFPPILFYRGDISLLNSNTTLAVVGSRKATSYSYKALDFLFSQFNRRFTIVSGLAKGADSMAHELAIQHHHATIAVLGFGHLTHYPKETYILRQKIEAHHLSISEYLPFEPVTKYHFPQRNRLISGISKGVLITEAEKRSGSQITIAHALDQNRNVYVLPGDLFNPLTQGNLYRAREGACIVTGAEDILMDYDINKVF</sequence>
<feature type="domain" description="Smf/DprA SLOG" evidence="2">
    <location>
        <begin position="83"/>
        <end position="292"/>
    </location>
</feature>